<dbReference type="RefSeq" id="WP_268610134.1">
    <property type="nucleotide sequence ID" value="NZ_CP113797.1"/>
</dbReference>
<reference evidence="1" key="1">
    <citation type="submission" date="2022-12" db="EMBL/GenBank/DDBJ databases">
        <title>Polyphasic identification of a Novel Hot-Spring Cyanobacterium Ocullathermofonsia sinensis gen nov. sp. nov. and Genomic Insights on its Adaptations to the Thermal Habitat.</title>
        <authorList>
            <person name="Daroch M."/>
            <person name="Tang J."/>
            <person name="Jiang Y."/>
        </authorList>
    </citation>
    <scope>NUCLEOTIDE SEQUENCE</scope>
    <source>
        <strain evidence="1">PKUAC-SCTA174</strain>
    </source>
</reference>
<sequence length="118" mass="14132">MKTSKHYLERHGWDLRLQLADRAQGSGQAQGKTTHPNWFSQLWQRFMQSLSGKTELRVWQRTGAGGQLYWQAYDPVSGEFVTRGSEDEMREWIETRYYTHTNAEKTFEQQQYRLWALR</sequence>
<protein>
    <submittedName>
        <fullName evidence="1">Uncharacterized protein</fullName>
    </submittedName>
</protein>
<dbReference type="KEGG" id="tsin:OXH18_24380"/>
<gene>
    <name evidence="1" type="ORF">OXH18_24380</name>
</gene>
<keyword evidence="2" id="KW-1185">Reference proteome</keyword>
<proteinExistence type="predicted"/>
<evidence type="ECO:0000313" key="2">
    <source>
        <dbReference type="Proteomes" id="UP001163152"/>
    </source>
</evidence>
<dbReference type="EMBL" id="CP113797">
    <property type="protein sequence ID" value="WAL60265.1"/>
    <property type="molecule type" value="Genomic_DNA"/>
</dbReference>
<evidence type="ECO:0000313" key="1">
    <source>
        <dbReference type="EMBL" id="WAL60265.1"/>
    </source>
</evidence>
<organism evidence="1 2">
    <name type="scientific">Thermocoleostomius sinensis A174</name>
    <dbReference type="NCBI Taxonomy" id="2016057"/>
    <lineage>
        <taxon>Bacteria</taxon>
        <taxon>Bacillati</taxon>
        <taxon>Cyanobacteriota</taxon>
        <taxon>Cyanophyceae</taxon>
        <taxon>Oculatellales</taxon>
        <taxon>Oculatellaceae</taxon>
        <taxon>Thermocoleostomius</taxon>
    </lineage>
</organism>
<name>A0A9E8ZBM4_9CYAN</name>
<dbReference type="Proteomes" id="UP001163152">
    <property type="component" value="Chromosome"/>
</dbReference>
<dbReference type="AlphaFoldDB" id="A0A9E8ZBM4"/>
<accession>A0A9E8ZBM4</accession>